<keyword evidence="3" id="KW-1185">Reference proteome</keyword>
<organism evidence="2 3">
    <name type="scientific">Boudabousia marimammalium</name>
    <dbReference type="NCBI Taxonomy" id="156892"/>
    <lineage>
        <taxon>Bacteria</taxon>
        <taxon>Bacillati</taxon>
        <taxon>Actinomycetota</taxon>
        <taxon>Actinomycetes</taxon>
        <taxon>Actinomycetales</taxon>
        <taxon>Actinomycetaceae</taxon>
        <taxon>Boudabousia</taxon>
    </lineage>
</organism>
<evidence type="ECO:0000313" key="2">
    <source>
        <dbReference type="EMBL" id="OKL48721.1"/>
    </source>
</evidence>
<dbReference type="STRING" id="156892.BM477_05875"/>
<proteinExistence type="predicted"/>
<comment type="caution">
    <text evidence="2">The sequence shown here is derived from an EMBL/GenBank/DDBJ whole genome shotgun (WGS) entry which is preliminary data.</text>
</comment>
<name>A0A1Q5PME8_9ACTO</name>
<evidence type="ECO:0008006" key="4">
    <source>
        <dbReference type="Google" id="ProtNLM"/>
    </source>
</evidence>
<dbReference type="EMBL" id="MPDM01000005">
    <property type="protein sequence ID" value="OKL48721.1"/>
    <property type="molecule type" value="Genomic_DNA"/>
</dbReference>
<evidence type="ECO:0000256" key="1">
    <source>
        <dbReference type="SAM" id="SignalP"/>
    </source>
</evidence>
<sequence length="127" mass="13278">MGVKLVSFTVLTLAALSLSACSSASYPLPKLEPHKAHNSMLAEYELGKIVVGKDQACPFTSDNQLIVFSEDGTADAAGKSITVGETVVKVGEKFSGPSFAKLPDGFTCNGENYPAIQIVAPGIEKSK</sequence>
<feature type="signal peptide" evidence="1">
    <location>
        <begin position="1"/>
        <end position="24"/>
    </location>
</feature>
<feature type="chain" id="PRO_5012569885" description="Lipoprotein" evidence="1">
    <location>
        <begin position="25"/>
        <end position="127"/>
    </location>
</feature>
<dbReference type="OrthoDB" id="9999649at2"/>
<keyword evidence="1" id="KW-0732">Signal</keyword>
<dbReference type="RefSeq" id="WP_075361750.1">
    <property type="nucleotide sequence ID" value="NZ_MPDM01000005.1"/>
</dbReference>
<evidence type="ECO:0000313" key="3">
    <source>
        <dbReference type="Proteomes" id="UP000186465"/>
    </source>
</evidence>
<dbReference type="AlphaFoldDB" id="A0A1Q5PME8"/>
<reference evidence="3" key="1">
    <citation type="submission" date="2016-11" db="EMBL/GenBank/DDBJ databases">
        <title>Actinomyces gypaetusis sp. nov. isolated from Gypaetus barbatus in Qinghai Tibet Plateau China.</title>
        <authorList>
            <person name="Meng X."/>
        </authorList>
    </citation>
    <scope>NUCLEOTIDE SEQUENCE [LARGE SCALE GENOMIC DNA]</scope>
    <source>
        <strain evidence="3">DSM 15383</strain>
    </source>
</reference>
<accession>A0A1Q5PME8</accession>
<protein>
    <recommendedName>
        <fullName evidence="4">Lipoprotein</fullName>
    </recommendedName>
</protein>
<dbReference type="Proteomes" id="UP000186465">
    <property type="component" value="Unassembled WGS sequence"/>
</dbReference>
<dbReference type="PROSITE" id="PS51257">
    <property type="entry name" value="PROKAR_LIPOPROTEIN"/>
    <property type="match status" value="1"/>
</dbReference>
<gene>
    <name evidence="2" type="ORF">BM477_05875</name>
</gene>